<feature type="transmembrane region" description="Helical" evidence="1">
    <location>
        <begin position="28"/>
        <end position="49"/>
    </location>
</feature>
<dbReference type="RefSeq" id="XP_060287411.1">
    <property type="nucleotide sequence ID" value="XM_060422875.1"/>
</dbReference>
<dbReference type="EMBL" id="MU838999">
    <property type="protein sequence ID" value="KAK1771198.1"/>
    <property type="molecule type" value="Genomic_DNA"/>
</dbReference>
<reference evidence="2" key="1">
    <citation type="submission" date="2023-06" db="EMBL/GenBank/DDBJ databases">
        <title>Genome-scale phylogeny and comparative genomics of the fungal order Sordariales.</title>
        <authorList>
            <consortium name="Lawrence Berkeley National Laboratory"/>
            <person name="Hensen N."/>
            <person name="Bonometti L."/>
            <person name="Westerberg I."/>
            <person name="Brannstrom I.O."/>
            <person name="Guillou S."/>
            <person name="Cros-Aarteil S."/>
            <person name="Calhoun S."/>
            <person name="Haridas S."/>
            <person name="Kuo A."/>
            <person name="Mondo S."/>
            <person name="Pangilinan J."/>
            <person name="Riley R."/>
            <person name="Labutti K."/>
            <person name="Andreopoulos B."/>
            <person name="Lipzen A."/>
            <person name="Chen C."/>
            <person name="Yanf M."/>
            <person name="Daum C."/>
            <person name="Ng V."/>
            <person name="Clum A."/>
            <person name="Steindorff A."/>
            <person name="Ohm R."/>
            <person name="Martin F."/>
            <person name="Silar P."/>
            <person name="Natvig D."/>
            <person name="Lalanne C."/>
            <person name="Gautier V."/>
            <person name="Ament-Velasquez S.L."/>
            <person name="Kruys A."/>
            <person name="Hutchinson M.I."/>
            <person name="Powell A.J."/>
            <person name="Barry K."/>
            <person name="Miller A.N."/>
            <person name="Grigoriev I.V."/>
            <person name="Debuchy R."/>
            <person name="Gladieux P."/>
            <person name="Thoren M.H."/>
            <person name="Johannesson H."/>
        </authorList>
    </citation>
    <scope>NUCLEOTIDE SEQUENCE</scope>
    <source>
        <strain evidence="2">8032-3</strain>
    </source>
</reference>
<keyword evidence="3" id="KW-1185">Reference proteome</keyword>
<dbReference type="AlphaFoldDB" id="A0AAJ0C925"/>
<keyword evidence="1" id="KW-1133">Transmembrane helix</keyword>
<evidence type="ECO:0000256" key="1">
    <source>
        <dbReference type="SAM" id="Phobius"/>
    </source>
</evidence>
<evidence type="ECO:0000313" key="2">
    <source>
        <dbReference type="EMBL" id="KAK1771198.1"/>
    </source>
</evidence>
<dbReference type="Proteomes" id="UP001244011">
    <property type="component" value="Unassembled WGS sequence"/>
</dbReference>
<proteinExistence type="predicted"/>
<accession>A0AAJ0C925</accession>
<keyword evidence="1" id="KW-0812">Transmembrane</keyword>
<protein>
    <submittedName>
        <fullName evidence="2">Uncharacterized protein</fullName>
    </submittedName>
</protein>
<comment type="caution">
    <text evidence="2">The sequence shown here is derived from an EMBL/GenBank/DDBJ whole genome shotgun (WGS) entry which is preliminary data.</text>
</comment>
<name>A0AAJ0C925_9PEZI</name>
<evidence type="ECO:0000313" key="3">
    <source>
        <dbReference type="Proteomes" id="UP001244011"/>
    </source>
</evidence>
<sequence>MPAVNKALYLSESVSHLVKRKNWAQREAGVVVVFCIIGVVVIGLSALFIHKKMLARKAAKQTN</sequence>
<gene>
    <name evidence="2" type="ORF">QBC33DRAFT_236160</name>
</gene>
<keyword evidence="1" id="KW-0472">Membrane</keyword>
<organism evidence="2 3">
    <name type="scientific">Phialemonium atrogriseum</name>
    <dbReference type="NCBI Taxonomy" id="1093897"/>
    <lineage>
        <taxon>Eukaryota</taxon>
        <taxon>Fungi</taxon>
        <taxon>Dikarya</taxon>
        <taxon>Ascomycota</taxon>
        <taxon>Pezizomycotina</taxon>
        <taxon>Sordariomycetes</taxon>
        <taxon>Sordariomycetidae</taxon>
        <taxon>Cephalothecales</taxon>
        <taxon>Cephalothecaceae</taxon>
        <taxon>Phialemonium</taxon>
    </lineage>
</organism>
<dbReference type="GeneID" id="85306062"/>